<evidence type="ECO:0000256" key="1">
    <source>
        <dbReference type="SAM" id="MobiDB-lite"/>
    </source>
</evidence>
<protein>
    <submittedName>
        <fullName evidence="2">Uncharacterized protein</fullName>
    </submittedName>
</protein>
<feature type="region of interest" description="Disordered" evidence="1">
    <location>
        <begin position="1"/>
        <end position="37"/>
    </location>
</feature>
<evidence type="ECO:0000313" key="3">
    <source>
        <dbReference type="Proteomes" id="UP001396334"/>
    </source>
</evidence>
<proteinExistence type="predicted"/>
<evidence type="ECO:0000313" key="2">
    <source>
        <dbReference type="EMBL" id="KAK9045945.1"/>
    </source>
</evidence>
<dbReference type="Proteomes" id="UP001396334">
    <property type="component" value="Unassembled WGS sequence"/>
</dbReference>
<comment type="caution">
    <text evidence="2">The sequence shown here is derived from an EMBL/GenBank/DDBJ whole genome shotgun (WGS) entry which is preliminary data.</text>
</comment>
<organism evidence="2 3">
    <name type="scientific">Hibiscus sabdariffa</name>
    <name type="common">roselle</name>
    <dbReference type="NCBI Taxonomy" id="183260"/>
    <lineage>
        <taxon>Eukaryota</taxon>
        <taxon>Viridiplantae</taxon>
        <taxon>Streptophyta</taxon>
        <taxon>Embryophyta</taxon>
        <taxon>Tracheophyta</taxon>
        <taxon>Spermatophyta</taxon>
        <taxon>Magnoliopsida</taxon>
        <taxon>eudicotyledons</taxon>
        <taxon>Gunneridae</taxon>
        <taxon>Pentapetalae</taxon>
        <taxon>rosids</taxon>
        <taxon>malvids</taxon>
        <taxon>Malvales</taxon>
        <taxon>Malvaceae</taxon>
        <taxon>Malvoideae</taxon>
        <taxon>Hibiscus</taxon>
    </lineage>
</organism>
<reference evidence="2 3" key="1">
    <citation type="journal article" date="2024" name="G3 (Bethesda)">
        <title>Genome assembly of Hibiscus sabdariffa L. provides insights into metabolisms of medicinal natural products.</title>
        <authorList>
            <person name="Kim T."/>
        </authorList>
    </citation>
    <scope>NUCLEOTIDE SEQUENCE [LARGE SCALE GENOMIC DNA]</scope>
    <source>
        <strain evidence="2">TK-2024</strain>
        <tissue evidence="2">Old leaves</tissue>
    </source>
</reference>
<gene>
    <name evidence="2" type="ORF">V6N11_051848</name>
</gene>
<dbReference type="EMBL" id="JBBPBN010000001">
    <property type="protein sequence ID" value="KAK9045945.1"/>
    <property type="molecule type" value="Genomic_DNA"/>
</dbReference>
<accession>A0ABR2U888</accession>
<sequence>MNNPRRAPFGSPSPLTQGSDLGFPEPSSTAAAQHQARMVAALTQEHYGGGSSRAMAQGFLNVATHRTQNDNDNNDTRQIEAAVLKVVHTAAVARFKHQI</sequence>
<keyword evidence="3" id="KW-1185">Reference proteome</keyword>
<name>A0ABR2U888_9ROSI</name>